<dbReference type="Gene3D" id="2.40.70.10">
    <property type="entry name" value="Acid Proteases"/>
    <property type="match status" value="1"/>
</dbReference>
<keyword evidence="4" id="KW-0378">Hydrolase</keyword>
<evidence type="ECO:0000256" key="4">
    <source>
        <dbReference type="ARBA" id="ARBA00022801"/>
    </source>
</evidence>
<dbReference type="InterPro" id="IPR019103">
    <property type="entry name" value="Peptidase_aspartic_DDI1-type"/>
</dbReference>
<keyword evidence="3" id="KW-0064">Aspartyl protease</keyword>
<evidence type="ECO:0000313" key="6">
    <source>
        <dbReference type="EMBL" id="AYV78854.1"/>
    </source>
</evidence>
<evidence type="ECO:0000259" key="5">
    <source>
        <dbReference type="Pfam" id="PF09668"/>
    </source>
</evidence>
<sequence length="169" mass="19013">MNEVSQALTSVKVVDFLEWAKVAKKKIDMEKYWLLAETNIPGMIFNRSSIHIMIKIGNTDIKCCIDTGAECNIISEALATKLNLPHLLDNTVEGVISGVGESKTIGIIPYIEIKIGDVSYATTFTVMENKLFDMIIGMTFLFYYDAVIDLKKRIINIKGKDVKLIVDYR</sequence>
<protein>
    <recommendedName>
        <fullName evidence="5">Aspartic peptidase DDI1-type domain-containing protein</fullName>
    </recommendedName>
</protein>
<comment type="similarity">
    <text evidence="1">Belongs to the DDI1 family.</text>
</comment>
<evidence type="ECO:0000256" key="1">
    <source>
        <dbReference type="ARBA" id="ARBA00009136"/>
    </source>
</evidence>
<name>A0A3G4ZWY2_9VIRU</name>
<dbReference type="SUPFAM" id="SSF50630">
    <property type="entry name" value="Acid proteases"/>
    <property type="match status" value="1"/>
</dbReference>
<dbReference type="EMBL" id="MK072104">
    <property type="protein sequence ID" value="AYV78854.1"/>
    <property type="molecule type" value="Genomic_DNA"/>
</dbReference>
<organism evidence="6">
    <name type="scientific">Edafosvirus sp</name>
    <dbReference type="NCBI Taxonomy" id="2487765"/>
    <lineage>
        <taxon>Viruses</taxon>
        <taxon>Varidnaviria</taxon>
        <taxon>Bamfordvirae</taxon>
        <taxon>Nucleocytoviricota</taxon>
        <taxon>Megaviricetes</taxon>
        <taxon>Imitervirales</taxon>
        <taxon>Mimiviridae</taxon>
        <taxon>Klosneuvirinae</taxon>
    </lineage>
</organism>
<evidence type="ECO:0000256" key="2">
    <source>
        <dbReference type="ARBA" id="ARBA00022670"/>
    </source>
</evidence>
<dbReference type="PANTHER" id="PTHR12917:SF1">
    <property type="entry name" value="AT13091P"/>
    <property type="match status" value="1"/>
</dbReference>
<dbReference type="InterPro" id="IPR021109">
    <property type="entry name" value="Peptidase_aspartic_dom_sf"/>
</dbReference>
<dbReference type="GO" id="GO:0004190">
    <property type="term" value="F:aspartic-type endopeptidase activity"/>
    <property type="evidence" value="ECO:0007669"/>
    <property type="project" value="UniProtKB-KW"/>
</dbReference>
<feature type="domain" description="Aspartic peptidase DDI1-type" evidence="5">
    <location>
        <begin position="49"/>
        <end position="149"/>
    </location>
</feature>
<dbReference type="Pfam" id="PF09668">
    <property type="entry name" value="Asp_protease"/>
    <property type="match status" value="1"/>
</dbReference>
<keyword evidence="2" id="KW-0645">Protease</keyword>
<dbReference type="GO" id="GO:0006508">
    <property type="term" value="P:proteolysis"/>
    <property type="evidence" value="ECO:0007669"/>
    <property type="project" value="UniProtKB-KW"/>
</dbReference>
<evidence type="ECO:0000256" key="3">
    <source>
        <dbReference type="ARBA" id="ARBA00022750"/>
    </source>
</evidence>
<proteinExistence type="inferred from homology"/>
<dbReference type="PANTHER" id="PTHR12917">
    <property type="entry name" value="ASPARTYL PROTEASE DDI-RELATED"/>
    <property type="match status" value="1"/>
</dbReference>
<reference evidence="6" key="1">
    <citation type="submission" date="2018-10" db="EMBL/GenBank/DDBJ databases">
        <title>Hidden diversity of soil giant viruses.</title>
        <authorList>
            <person name="Schulz F."/>
            <person name="Alteio L."/>
            <person name="Goudeau D."/>
            <person name="Ryan E.M."/>
            <person name="Malmstrom R.R."/>
            <person name="Blanchard J."/>
            <person name="Woyke T."/>
        </authorList>
    </citation>
    <scope>NUCLEOTIDE SEQUENCE</scope>
    <source>
        <strain evidence="6">EDV1</strain>
    </source>
</reference>
<accession>A0A3G4ZWY2</accession>
<gene>
    <name evidence="6" type="ORF">Edafosvirus39_7</name>
</gene>